<reference evidence="3" key="1">
    <citation type="journal article" date="2014" name="Int. J. Syst. Evol. Microbiol.">
        <title>Complete genome sequence of Corynebacterium casei LMG S-19264T (=DSM 44701T), isolated from a smear-ripened cheese.</title>
        <authorList>
            <consortium name="US DOE Joint Genome Institute (JGI-PGF)"/>
            <person name="Walter F."/>
            <person name="Albersmeier A."/>
            <person name="Kalinowski J."/>
            <person name="Ruckert C."/>
        </authorList>
    </citation>
    <scope>NUCLEOTIDE SEQUENCE</scope>
    <source>
        <strain evidence="3">CCM 8433</strain>
    </source>
</reference>
<dbReference type="EMBL" id="BMDT01000002">
    <property type="protein sequence ID" value="GGI65164.1"/>
    <property type="molecule type" value="Genomic_DNA"/>
</dbReference>
<dbReference type="RefSeq" id="WP_188367003.1">
    <property type="nucleotide sequence ID" value="NZ_BMDT01000002.1"/>
</dbReference>
<dbReference type="InterPro" id="IPR051159">
    <property type="entry name" value="Hexapeptide_acetyltransf"/>
</dbReference>
<keyword evidence="4" id="KW-1185">Reference proteome</keyword>
<dbReference type="Pfam" id="PF00132">
    <property type="entry name" value="Hexapep"/>
    <property type="match status" value="1"/>
</dbReference>
<sequence>MQSIIQLENNNQIILTGADGKTISYDTFMARNPKCQLVFNGKNNRLVLPFDAELMNSKINFMANNGLCYLENTLNKKVILNLSVWENSTFIMGKDCSFNGFLNAIVSENRTVLIGQRVMFSFGIWIRTSDVHIVLSIESRKIINHGKDVIIGDDVWIGQGASLLKGATIGSGTVLGYGSILTKAVPSNCICSGAPAKVVKRQIVWDRQSMHNFSEEEKTDFEETYDFDPKIIYTNEAYPENLQEFRKQLGSIQKRTMLDKMAVIATLFDQPVVIKEKKPSFLASLFE</sequence>
<dbReference type="PANTHER" id="PTHR23416:SF78">
    <property type="entry name" value="LIPOPOLYSACCHARIDE BIOSYNTHESIS O-ACETYL TRANSFERASE WBBJ-RELATED"/>
    <property type="match status" value="1"/>
</dbReference>
<dbReference type="Proteomes" id="UP000622610">
    <property type="component" value="Unassembled WGS sequence"/>
</dbReference>
<dbReference type="SUPFAM" id="SSF51161">
    <property type="entry name" value="Trimeric LpxA-like enzymes"/>
    <property type="match status" value="1"/>
</dbReference>
<dbReference type="InterPro" id="IPR018357">
    <property type="entry name" value="Hexapep_transf_CS"/>
</dbReference>
<evidence type="ECO:0008006" key="5">
    <source>
        <dbReference type="Google" id="ProtNLM"/>
    </source>
</evidence>
<proteinExistence type="predicted"/>
<name>A0A917N4L8_9ENTE</name>
<keyword evidence="2" id="KW-0677">Repeat</keyword>
<accession>A0A917N4L8</accession>
<dbReference type="AlphaFoldDB" id="A0A917N4L8"/>
<evidence type="ECO:0000256" key="1">
    <source>
        <dbReference type="ARBA" id="ARBA00022679"/>
    </source>
</evidence>
<organism evidence="3 4">
    <name type="scientific">Enterococcus alcedinis</name>
    <dbReference type="NCBI Taxonomy" id="1274384"/>
    <lineage>
        <taxon>Bacteria</taxon>
        <taxon>Bacillati</taxon>
        <taxon>Bacillota</taxon>
        <taxon>Bacilli</taxon>
        <taxon>Lactobacillales</taxon>
        <taxon>Enterococcaceae</taxon>
        <taxon>Enterococcus</taxon>
    </lineage>
</organism>
<evidence type="ECO:0000313" key="3">
    <source>
        <dbReference type="EMBL" id="GGI65164.1"/>
    </source>
</evidence>
<evidence type="ECO:0000313" key="4">
    <source>
        <dbReference type="Proteomes" id="UP000622610"/>
    </source>
</evidence>
<protein>
    <recommendedName>
        <fullName evidence="5">Acetyltransferase</fullName>
    </recommendedName>
</protein>
<keyword evidence="1" id="KW-0808">Transferase</keyword>
<reference evidence="3" key="2">
    <citation type="submission" date="2020-09" db="EMBL/GenBank/DDBJ databases">
        <authorList>
            <person name="Sun Q."/>
            <person name="Sedlacek I."/>
        </authorList>
    </citation>
    <scope>NUCLEOTIDE SEQUENCE</scope>
    <source>
        <strain evidence="3">CCM 8433</strain>
    </source>
</reference>
<dbReference type="Gene3D" id="2.160.10.10">
    <property type="entry name" value="Hexapeptide repeat proteins"/>
    <property type="match status" value="1"/>
</dbReference>
<comment type="caution">
    <text evidence="3">The sequence shown here is derived from an EMBL/GenBank/DDBJ whole genome shotgun (WGS) entry which is preliminary data.</text>
</comment>
<dbReference type="InterPro" id="IPR011004">
    <property type="entry name" value="Trimer_LpxA-like_sf"/>
</dbReference>
<dbReference type="PROSITE" id="PS00101">
    <property type="entry name" value="HEXAPEP_TRANSFERASES"/>
    <property type="match status" value="1"/>
</dbReference>
<gene>
    <name evidence="3" type="ORF">GCM10011482_08180</name>
</gene>
<dbReference type="InterPro" id="IPR001451">
    <property type="entry name" value="Hexapep"/>
</dbReference>
<dbReference type="GO" id="GO:0016740">
    <property type="term" value="F:transferase activity"/>
    <property type="evidence" value="ECO:0007669"/>
    <property type="project" value="UniProtKB-KW"/>
</dbReference>
<evidence type="ECO:0000256" key="2">
    <source>
        <dbReference type="ARBA" id="ARBA00022737"/>
    </source>
</evidence>
<dbReference type="PANTHER" id="PTHR23416">
    <property type="entry name" value="SIALIC ACID SYNTHASE-RELATED"/>
    <property type="match status" value="1"/>
</dbReference>
<dbReference type="CDD" id="cd04647">
    <property type="entry name" value="LbH_MAT_like"/>
    <property type="match status" value="1"/>
</dbReference>